<comment type="caution">
    <text evidence="2">The sequence shown here is derived from an EMBL/GenBank/DDBJ whole genome shotgun (WGS) entry which is preliminary data.</text>
</comment>
<dbReference type="AlphaFoldDB" id="A0A8I2YFI7"/>
<evidence type="ECO:0000313" key="2">
    <source>
        <dbReference type="EMBL" id="KAG6370975.1"/>
    </source>
</evidence>
<keyword evidence="3" id="KW-1185">Reference proteome</keyword>
<dbReference type="PANTHER" id="PTHR33112">
    <property type="entry name" value="DOMAIN PROTEIN, PUTATIVE-RELATED"/>
    <property type="match status" value="1"/>
</dbReference>
<dbReference type="PANTHER" id="PTHR33112:SF16">
    <property type="entry name" value="HETEROKARYON INCOMPATIBILITY DOMAIN-CONTAINING PROTEIN"/>
    <property type="match status" value="1"/>
</dbReference>
<proteinExistence type="predicted"/>
<reference evidence="2" key="1">
    <citation type="submission" date="2021-03" db="EMBL/GenBank/DDBJ databases">
        <title>Evolutionary innovations through gain and loss of genes in the ectomycorrhizal Boletales.</title>
        <authorList>
            <person name="Wu G."/>
            <person name="Miyauchi S."/>
            <person name="Morin E."/>
            <person name="Yang Z.-L."/>
            <person name="Xu J."/>
            <person name="Martin F.M."/>
        </authorList>
    </citation>
    <scope>NUCLEOTIDE SEQUENCE</scope>
    <source>
        <strain evidence="2">BR01</strain>
    </source>
</reference>
<evidence type="ECO:0000313" key="3">
    <source>
        <dbReference type="Proteomes" id="UP000683000"/>
    </source>
</evidence>
<dbReference type="Pfam" id="PF06985">
    <property type="entry name" value="HET"/>
    <property type="match status" value="1"/>
</dbReference>
<sequence>MSNVVDKLKGPEEVAIDDARKTVNRGIGQDAPVDESIDVGPSSEPRVILDLPVDWTGKRHQPIDISTTASRHFFRFVNCNQLTKQKRLQIVEYPHLSDTPYATISYVWRGKTAELDGVATFQVAGALNANPVSVEILHYICVVAEKEGVNYLWLDLLCIMQSDDDDKSWQIEHMYELYTCCTLCIVLPAGLQYIPRLDEETGWIHRGWTLQETVAPKRTVVLFRWTFGSGFVVASSGYGQFSTVTEVVPGYAIAAASDVVNACVVGFMFFFRKYPGDDPRVQPLFAMQTRIFGQLSSNLLSLAAAMDNVIGAGQDVREHAIWQCAMMRNTYDPVDMVFSIMGLFGVTLQVKGFAKHDRLGATIALARKVLESGKSASWLGTSFRLPPCRYLATFPIFPLTGLAEKALVRTKDGLREMSDFMDCEFPNADALQSGMPTGTMDDAGYLTFTSRYAYVVPEHQQSESNSADLLVKAVDGSVWKVVESPPTSPPTFAVIVGWFNEYTPGKTLALHYYWIKVVLVRDHAPGKAHIVLFGAMNQKFRKDVMMWKTGQFTVGGPHPVLHGQQHTGDESEVVEVVRDDMGFEMRKMGTQGRSYKTWKDLNAPRAAKAWSQVALEKFYATADRDTRLPTDWAEKGFDGFDS</sequence>
<dbReference type="InterPro" id="IPR010730">
    <property type="entry name" value="HET"/>
</dbReference>
<organism evidence="2 3">
    <name type="scientific">Boletus reticuloceps</name>
    <dbReference type="NCBI Taxonomy" id="495285"/>
    <lineage>
        <taxon>Eukaryota</taxon>
        <taxon>Fungi</taxon>
        <taxon>Dikarya</taxon>
        <taxon>Basidiomycota</taxon>
        <taxon>Agaricomycotina</taxon>
        <taxon>Agaricomycetes</taxon>
        <taxon>Agaricomycetidae</taxon>
        <taxon>Boletales</taxon>
        <taxon>Boletineae</taxon>
        <taxon>Boletaceae</taxon>
        <taxon>Boletoideae</taxon>
        <taxon>Boletus</taxon>
    </lineage>
</organism>
<name>A0A8I2YFI7_9AGAM</name>
<protein>
    <recommendedName>
        <fullName evidence="1">Heterokaryon incompatibility domain-containing protein</fullName>
    </recommendedName>
</protein>
<accession>A0A8I2YFI7</accession>
<gene>
    <name evidence="2" type="ORF">JVT61DRAFT_10689</name>
</gene>
<dbReference type="EMBL" id="JAGFBS010000041">
    <property type="protein sequence ID" value="KAG6370975.1"/>
    <property type="molecule type" value="Genomic_DNA"/>
</dbReference>
<dbReference type="Proteomes" id="UP000683000">
    <property type="component" value="Unassembled WGS sequence"/>
</dbReference>
<dbReference type="OrthoDB" id="5303367at2759"/>
<feature type="domain" description="Heterokaryon incompatibility" evidence="1">
    <location>
        <begin position="101"/>
        <end position="187"/>
    </location>
</feature>
<evidence type="ECO:0000259" key="1">
    <source>
        <dbReference type="Pfam" id="PF06985"/>
    </source>
</evidence>